<dbReference type="Gene3D" id="3.40.50.1240">
    <property type="entry name" value="Phosphoglycerate mutase-like"/>
    <property type="match status" value="1"/>
</dbReference>
<dbReference type="STRING" id="690417.IC63_10425"/>
<organism evidence="1 2">
    <name type="scientific">Paracoccus sphaerophysae</name>
    <dbReference type="NCBI Taxonomy" id="690417"/>
    <lineage>
        <taxon>Bacteria</taxon>
        <taxon>Pseudomonadati</taxon>
        <taxon>Pseudomonadota</taxon>
        <taxon>Alphaproteobacteria</taxon>
        <taxon>Rhodobacterales</taxon>
        <taxon>Paracoccaceae</taxon>
        <taxon>Paracoccus</taxon>
    </lineage>
</organism>
<evidence type="ECO:0008006" key="3">
    <source>
        <dbReference type="Google" id="ProtNLM"/>
    </source>
</evidence>
<protein>
    <recommendedName>
        <fullName evidence="3">Phosphoglycerate mutase</fullName>
    </recommendedName>
</protein>
<dbReference type="EMBL" id="JRKS01000031">
    <property type="protein sequence ID" value="KGJ06560.1"/>
    <property type="molecule type" value="Genomic_DNA"/>
</dbReference>
<proteinExistence type="predicted"/>
<reference evidence="1 2" key="1">
    <citation type="submission" date="2014-09" db="EMBL/GenBank/DDBJ databases">
        <authorList>
            <person name="McGinnis J.M."/>
            <person name="Wolfgang W.J."/>
        </authorList>
    </citation>
    <scope>NUCLEOTIDE SEQUENCE [LARGE SCALE GENOMIC DNA]</scope>
    <source>
        <strain evidence="1 2">HAMBI 3106</strain>
    </source>
</reference>
<dbReference type="InterPro" id="IPR013078">
    <property type="entry name" value="His_Pase_superF_clade-1"/>
</dbReference>
<evidence type="ECO:0000313" key="1">
    <source>
        <dbReference type="EMBL" id="KGJ06560.1"/>
    </source>
</evidence>
<dbReference type="InterPro" id="IPR029033">
    <property type="entry name" value="His_PPase_superfam"/>
</dbReference>
<gene>
    <name evidence="1" type="ORF">IC63_10425</name>
</gene>
<dbReference type="Pfam" id="PF00300">
    <property type="entry name" value="His_Phos_1"/>
    <property type="match status" value="1"/>
</dbReference>
<sequence>MIRHAPADDQGRLVGRRDVTIRVDPAAARALAALVGPVDRIAVSPAMRCRQTASAMWPDRDADRIAALWEQDFGAWEGASYAHLPDLGPMSADQLAATAPPGGESFADACARIVPALESQAAGGGRIAVVAHAGTVRAALSRALGRPGAALAFRVAPLSLTRIDVSPAGWAVGCVNLSADGAPGEALPGG</sequence>
<evidence type="ECO:0000313" key="2">
    <source>
        <dbReference type="Proteomes" id="UP000029917"/>
    </source>
</evidence>
<comment type="caution">
    <text evidence="1">The sequence shown here is derived from an EMBL/GenBank/DDBJ whole genome shotgun (WGS) entry which is preliminary data.</text>
</comment>
<reference evidence="1 2" key="2">
    <citation type="submission" date="2014-10" db="EMBL/GenBank/DDBJ databases">
        <title>Paracoccus sanguinis sp. nov., isolated from clinical specimens of New York State patients.</title>
        <authorList>
            <person name="Mingle L.A."/>
            <person name="Cole J.A."/>
            <person name="Lapierre P."/>
            <person name="Musser K.A."/>
        </authorList>
    </citation>
    <scope>NUCLEOTIDE SEQUENCE [LARGE SCALE GENOMIC DNA]</scope>
    <source>
        <strain evidence="1 2">HAMBI 3106</strain>
    </source>
</reference>
<accession>A0A099F7A2</accession>
<dbReference type="AlphaFoldDB" id="A0A099F7A2"/>
<dbReference type="CDD" id="cd07067">
    <property type="entry name" value="HP_PGM_like"/>
    <property type="match status" value="1"/>
</dbReference>
<dbReference type="Proteomes" id="UP000029917">
    <property type="component" value="Unassembled WGS sequence"/>
</dbReference>
<dbReference type="SUPFAM" id="SSF53254">
    <property type="entry name" value="Phosphoglycerate mutase-like"/>
    <property type="match status" value="1"/>
</dbReference>
<name>A0A099F7A2_9RHOB</name>
<keyword evidence="2" id="KW-1185">Reference proteome</keyword>